<evidence type="ECO:0008006" key="4">
    <source>
        <dbReference type="Google" id="ProtNLM"/>
    </source>
</evidence>
<proteinExistence type="predicted"/>
<evidence type="ECO:0000313" key="1">
    <source>
        <dbReference type="EMBL" id="KOX84340.1"/>
    </source>
</evidence>
<evidence type="ECO:0000313" key="3">
    <source>
        <dbReference type="Proteomes" id="UP000037735"/>
    </source>
</evidence>
<accession>A0A1X8WC06</accession>
<sequence>MVYVSDMFLRRKSIEGEQAIVSSSLRQGITLPWRSQLYFIAMITKHLLANGEIRYLQQRTLTKQKNLHTLSFYICPG</sequence>
<dbReference type="Proteomes" id="UP000037735">
    <property type="component" value="Unassembled WGS sequence"/>
</dbReference>
<dbReference type="EMBL" id="LIHI01000002">
    <property type="protein sequence ID" value="KOX84528.1"/>
    <property type="molecule type" value="Genomic_DNA"/>
</dbReference>
<reference evidence="1 3" key="1">
    <citation type="submission" date="2015-08" db="EMBL/GenBank/DDBJ databases">
        <title>Draft genome sequence of a Salmonella Enteritidis strain from day-old chicks.</title>
        <authorList>
            <person name="Clemente L."/>
            <person name="Jones-Dias D."/>
            <person name="Egas C."/>
            <person name="Fookes M."/>
            <person name="Thomson N.R."/>
            <person name="Manageiro V."/>
            <person name="Canica M."/>
        </authorList>
    </citation>
    <scope>NUCLEOTIDE SEQUENCE [LARGE SCALE GENOMIC DNA]</scope>
    <source>
        <strain evidence="1 3">LV60</strain>
    </source>
</reference>
<gene>
    <name evidence="2" type="ORF">ABA47_1048</name>
    <name evidence="1" type="ORF">ABA47_2089</name>
</gene>
<dbReference type="EMBL" id="LIHI01000003">
    <property type="protein sequence ID" value="KOX84340.1"/>
    <property type="molecule type" value="Genomic_DNA"/>
</dbReference>
<evidence type="ECO:0000313" key="2">
    <source>
        <dbReference type="EMBL" id="KOX84528.1"/>
    </source>
</evidence>
<comment type="caution">
    <text evidence="1">The sequence shown here is derived from an EMBL/GenBank/DDBJ whole genome shotgun (WGS) entry which is preliminary data.</text>
</comment>
<name>A0A1X8WC06_SALEN</name>
<dbReference type="AlphaFoldDB" id="A0A1X8WC06"/>
<organism evidence="1 3">
    <name type="scientific">Salmonella enteritidis</name>
    <dbReference type="NCBI Taxonomy" id="149539"/>
    <lineage>
        <taxon>Bacteria</taxon>
        <taxon>Pseudomonadati</taxon>
        <taxon>Pseudomonadota</taxon>
        <taxon>Gammaproteobacteria</taxon>
        <taxon>Enterobacterales</taxon>
        <taxon>Enterobacteriaceae</taxon>
        <taxon>Salmonella</taxon>
    </lineage>
</organism>
<protein>
    <recommendedName>
        <fullName evidence="4">Serine/threonine protein phosphatase</fullName>
    </recommendedName>
</protein>